<organism evidence="1">
    <name type="scientific">freshwater metagenome</name>
    <dbReference type="NCBI Taxonomy" id="449393"/>
    <lineage>
        <taxon>unclassified sequences</taxon>
        <taxon>metagenomes</taxon>
        <taxon>ecological metagenomes</taxon>
    </lineage>
</organism>
<protein>
    <submittedName>
        <fullName evidence="1">Unannotated protein</fullName>
    </submittedName>
</protein>
<evidence type="ECO:0000313" key="1">
    <source>
        <dbReference type="EMBL" id="CAB5040529.1"/>
    </source>
</evidence>
<dbReference type="EMBL" id="CAFBQA010000067">
    <property type="protein sequence ID" value="CAB5040529.1"/>
    <property type="molecule type" value="Genomic_DNA"/>
</dbReference>
<dbReference type="AlphaFoldDB" id="A0A6J7SGW1"/>
<name>A0A6J7SGW1_9ZZZZ</name>
<accession>A0A6J7SGW1</accession>
<sequence length="39" mass="4032">MADVSIVSQLATGDVTNGGFGERTWLATEHLAELGKEGA</sequence>
<proteinExistence type="predicted"/>
<gene>
    <name evidence="1" type="ORF">UFOPK4234_01131</name>
</gene>
<reference evidence="1" key="1">
    <citation type="submission" date="2020-05" db="EMBL/GenBank/DDBJ databases">
        <authorList>
            <person name="Chiriac C."/>
            <person name="Salcher M."/>
            <person name="Ghai R."/>
            <person name="Kavagutti S V."/>
        </authorList>
    </citation>
    <scope>NUCLEOTIDE SEQUENCE</scope>
</reference>